<evidence type="ECO:0000313" key="2">
    <source>
        <dbReference type="EMBL" id="KAE9343711.1"/>
    </source>
</evidence>
<name>A0A6G0RWH4_9STRA</name>
<evidence type="ECO:0008006" key="4">
    <source>
        <dbReference type="Google" id="ProtNLM"/>
    </source>
</evidence>
<accession>A0A6G0RWH4</accession>
<sequence length="116" mass="12117">MKFVSAFLAIVSATMAVGSLPAGAQDGSNYTNVSVNDPCPSNISRNAIETSDNSTVPKGTKTYVTTLRVNATSNNFCAATLITVAIWCNTPQKWTSLGGDNHVFSAEEAALNTGAR</sequence>
<evidence type="ECO:0000313" key="3">
    <source>
        <dbReference type="Proteomes" id="UP000486351"/>
    </source>
</evidence>
<keyword evidence="1" id="KW-0732">Signal</keyword>
<dbReference type="AlphaFoldDB" id="A0A6G0RWH4"/>
<proteinExistence type="predicted"/>
<feature type="chain" id="PRO_5026232970" description="Pectate lyase" evidence="1">
    <location>
        <begin position="17"/>
        <end position="116"/>
    </location>
</feature>
<reference evidence="2 3" key="1">
    <citation type="submission" date="2018-09" db="EMBL/GenBank/DDBJ databases">
        <title>Genomic investigation of the strawberry pathogen Phytophthora fragariae indicates pathogenicity is determined by transcriptional variation in three key races.</title>
        <authorList>
            <person name="Adams T.M."/>
            <person name="Armitage A.D."/>
            <person name="Sobczyk M.K."/>
            <person name="Bates H.J."/>
            <person name="Dunwell J.M."/>
            <person name="Nellist C.F."/>
            <person name="Harrison R.J."/>
        </authorList>
    </citation>
    <scope>NUCLEOTIDE SEQUENCE [LARGE SCALE GENOMIC DNA]</scope>
    <source>
        <strain evidence="2 3">NOV-77</strain>
    </source>
</reference>
<comment type="caution">
    <text evidence="2">The sequence shown here is derived from an EMBL/GenBank/DDBJ whole genome shotgun (WGS) entry which is preliminary data.</text>
</comment>
<gene>
    <name evidence="2" type="ORF">PF008_g9560</name>
</gene>
<dbReference type="Proteomes" id="UP000486351">
    <property type="component" value="Unassembled WGS sequence"/>
</dbReference>
<feature type="signal peptide" evidence="1">
    <location>
        <begin position="1"/>
        <end position="16"/>
    </location>
</feature>
<organism evidence="2 3">
    <name type="scientific">Phytophthora fragariae</name>
    <dbReference type="NCBI Taxonomy" id="53985"/>
    <lineage>
        <taxon>Eukaryota</taxon>
        <taxon>Sar</taxon>
        <taxon>Stramenopiles</taxon>
        <taxon>Oomycota</taxon>
        <taxon>Peronosporomycetes</taxon>
        <taxon>Peronosporales</taxon>
        <taxon>Peronosporaceae</taxon>
        <taxon>Phytophthora</taxon>
    </lineage>
</organism>
<evidence type="ECO:0000256" key="1">
    <source>
        <dbReference type="SAM" id="SignalP"/>
    </source>
</evidence>
<dbReference type="EMBL" id="QXFY01000460">
    <property type="protein sequence ID" value="KAE9343711.1"/>
    <property type="molecule type" value="Genomic_DNA"/>
</dbReference>
<protein>
    <recommendedName>
        <fullName evidence="4">Pectate lyase</fullName>
    </recommendedName>
</protein>